<accession>A0A7I4Z6F3</accession>
<sequence length="196" mass="22654">ILSEFPRSCLQRAPTAIAVRRFMPDDFIKQLIWSHNVRRHAHGVPDLRWNDQLAAQAQAWAEKVARQAYVTYKEMSGLGENITFFPRDLDPDSIVEHWYEEHEKYEYETPGWQCGTNYFTQVIWKETEEVGIGRAFVEPDTMENQNRKTPLRSGKLASPGDQVIVAFYRPAGNNNRAGQFAGNVLKPLRRDETITE</sequence>
<dbReference type="Proteomes" id="UP000025227">
    <property type="component" value="Unplaced"/>
</dbReference>
<dbReference type="OrthoDB" id="337038at2759"/>
<dbReference type="AlphaFoldDB" id="A0A7I4Z6F3"/>
<dbReference type="SMART" id="SM00198">
    <property type="entry name" value="SCP"/>
    <property type="match status" value="1"/>
</dbReference>
<evidence type="ECO:0000313" key="2">
    <source>
        <dbReference type="Proteomes" id="UP000025227"/>
    </source>
</evidence>
<dbReference type="SUPFAM" id="SSF55797">
    <property type="entry name" value="PR-1-like"/>
    <property type="match status" value="1"/>
</dbReference>
<proteinExistence type="predicted"/>
<keyword evidence="2" id="KW-1185">Reference proteome</keyword>
<dbReference type="PANTHER" id="PTHR10334">
    <property type="entry name" value="CYSTEINE-RICH SECRETORY PROTEIN-RELATED"/>
    <property type="match status" value="1"/>
</dbReference>
<dbReference type="InterPro" id="IPR035940">
    <property type="entry name" value="CAP_sf"/>
</dbReference>
<dbReference type="PRINTS" id="PR00838">
    <property type="entry name" value="V5ALLERGEN"/>
</dbReference>
<name>A0A7I4Z6F3_HAECO</name>
<dbReference type="InterPro" id="IPR014044">
    <property type="entry name" value="CAP_dom"/>
</dbReference>
<feature type="domain" description="SCP" evidence="1">
    <location>
        <begin position="26"/>
        <end position="176"/>
    </location>
</feature>
<organism evidence="2 3">
    <name type="scientific">Haemonchus contortus</name>
    <name type="common">Barber pole worm</name>
    <dbReference type="NCBI Taxonomy" id="6289"/>
    <lineage>
        <taxon>Eukaryota</taxon>
        <taxon>Metazoa</taxon>
        <taxon>Ecdysozoa</taxon>
        <taxon>Nematoda</taxon>
        <taxon>Chromadorea</taxon>
        <taxon>Rhabditida</taxon>
        <taxon>Rhabditina</taxon>
        <taxon>Rhabditomorpha</taxon>
        <taxon>Strongyloidea</taxon>
        <taxon>Trichostrongylidae</taxon>
        <taxon>Haemonchus</taxon>
    </lineage>
</organism>
<dbReference type="OMA" id="WYEEHEK"/>
<dbReference type="InterPro" id="IPR002413">
    <property type="entry name" value="V5_allergen-like"/>
</dbReference>
<dbReference type="PRINTS" id="PR00837">
    <property type="entry name" value="V5TPXLIKE"/>
</dbReference>
<dbReference type="WBParaSite" id="HCON_00185020-00001">
    <property type="protein sequence ID" value="HCON_00185020-00001"/>
    <property type="gene ID" value="HCON_00185020"/>
</dbReference>
<dbReference type="Pfam" id="PF00188">
    <property type="entry name" value="CAP"/>
    <property type="match status" value="1"/>
</dbReference>
<evidence type="ECO:0000259" key="1">
    <source>
        <dbReference type="SMART" id="SM00198"/>
    </source>
</evidence>
<dbReference type="Gene3D" id="3.40.33.10">
    <property type="entry name" value="CAP"/>
    <property type="match status" value="1"/>
</dbReference>
<evidence type="ECO:0000313" key="3">
    <source>
        <dbReference type="WBParaSite" id="HCON_00185020-00001"/>
    </source>
</evidence>
<protein>
    <submittedName>
        <fullName evidence="3">SCP domain-containing protein</fullName>
    </submittedName>
</protein>
<dbReference type="InterPro" id="IPR001283">
    <property type="entry name" value="CRISP-related"/>
</dbReference>
<reference evidence="3" key="1">
    <citation type="submission" date="2020-12" db="UniProtKB">
        <authorList>
            <consortium name="WormBaseParasite"/>
        </authorList>
    </citation>
    <scope>IDENTIFICATION</scope>
    <source>
        <strain evidence="3">MHco3</strain>
    </source>
</reference>